<dbReference type="GO" id="GO:0005829">
    <property type="term" value="C:cytosol"/>
    <property type="evidence" value="ECO:0007669"/>
    <property type="project" value="TreeGrafter"/>
</dbReference>
<evidence type="ECO:0000256" key="9">
    <source>
        <dbReference type="ARBA" id="ARBA00022777"/>
    </source>
</evidence>
<evidence type="ECO:0000256" key="7">
    <source>
        <dbReference type="ARBA" id="ARBA00022679"/>
    </source>
</evidence>
<dbReference type="Gene3D" id="3.30.63.10">
    <property type="entry name" value="Guanylate Kinase phosphate binding domain"/>
    <property type="match status" value="1"/>
</dbReference>
<comment type="subcellular location">
    <subcellularLocation>
        <location evidence="2 13">Cytoplasm</location>
    </subcellularLocation>
</comment>
<dbReference type="PANTHER" id="PTHR23117:SF13">
    <property type="entry name" value="GUANYLATE KINASE"/>
    <property type="match status" value="1"/>
</dbReference>
<dbReference type="InterPro" id="IPR008144">
    <property type="entry name" value="Guanylate_kin-like_dom"/>
</dbReference>
<dbReference type="EMBL" id="JACJVN010000028">
    <property type="protein sequence ID" value="MBB6677213.1"/>
    <property type="molecule type" value="Genomic_DNA"/>
</dbReference>
<dbReference type="PROSITE" id="PS00856">
    <property type="entry name" value="GUANYLATE_KINASE_1"/>
    <property type="match status" value="1"/>
</dbReference>
<feature type="domain" description="Guanylate kinase-like" evidence="14">
    <location>
        <begin position="4"/>
        <end position="182"/>
    </location>
</feature>
<dbReference type="PANTHER" id="PTHR23117">
    <property type="entry name" value="GUANYLATE KINASE-RELATED"/>
    <property type="match status" value="1"/>
</dbReference>
<organism evidence="15 16">
    <name type="scientific">Cohnella lubricantis</name>
    <dbReference type="NCBI Taxonomy" id="2163172"/>
    <lineage>
        <taxon>Bacteria</taxon>
        <taxon>Bacillati</taxon>
        <taxon>Bacillota</taxon>
        <taxon>Bacilli</taxon>
        <taxon>Bacillales</taxon>
        <taxon>Paenibacillaceae</taxon>
        <taxon>Cohnella</taxon>
    </lineage>
</organism>
<keyword evidence="8 13" id="KW-0547">Nucleotide-binding</keyword>
<dbReference type="GO" id="GO:0004385">
    <property type="term" value="F:GMP kinase activity"/>
    <property type="evidence" value="ECO:0007669"/>
    <property type="project" value="UniProtKB-UniRule"/>
</dbReference>
<evidence type="ECO:0000313" key="16">
    <source>
        <dbReference type="Proteomes" id="UP000574133"/>
    </source>
</evidence>
<evidence type="ECO:0000256" key="3">
    <source>
        <dbReference type="ARBA" id="ARBA00005790"/>
    </source>
</evidence>
<dbReference type="CDD" id="cd00071">
    <property type="entry name" value="GMPK"/>
    <property type="match status" value="1"/>
</dbReference>
<evidence type="ECO:0000256" key="5">
    <source>
        <dbReference type="ARBA" id="ARBA00016296"/>
    </source>
</evidence>
<dbReference type="FunFam" id="3.40.50.300:FF:000855">
    <property type="entry name" value="Guanylate kinase"/>
    <property type="match status" value="1"/>
</dbReference>
<evidence type="ECO:0000256" key="10">
    <source>
        <dbReference type="ARBA" id="ARBA00022840"/>
    </source>
</evidence>
<evidence type="ECO:0000256" key="8">
    <source>
        <dbReference type="ARBA" id="ARBA00022741"/>
    </source>
</evidence>
<evidence type="ECO:0000256" key="6">
    <source>
        <dbReference type="ARBA" id="ARBA00022490"/>
    </source>
</evidence>
<dbReference type="GO" id="GO:0005524">
    <property type="term" value="F:ATP binding"/>
    <property type="evidence" value="ECO:0007669"/>
    <property type="project" value="UniProtKB-UniRule"/>
</dbReference>
<dbReference type="InterPro" id="IPR017665">
    <property type="entry name" value="Guanylate_kinase"/>
</dbReference>
<keyword evidence="9 13" id="KW-0418">Kinase</keyword>
<evidence type="ECO:0000313" key="15">
    <source>
        <dbReference type="EMBL" id="MBB6677213.1"/>
    </source>
</evidence>
<proteinExistence type="inferred from homology"/>
<sequence length="211" mass="23743">MNRGLLIVLSGPSGVGKGTVCAELRRRAPNLIYSVSATTRAPRSGEQDGVNYFFKTREQFQEMIAGDALLEYAEYVGNYYGTPRDFVEKTLAEGKDIILEIEVQGALKVKEKFPEGVFVFLLPPSLGELKQRIVGRGTETQDKIDHRLSVAVEEMNLLSRYDYAVVNDRIECACERIQAIITAEHCKRERFLHELIDELKGLETAQNGSER</sequence>
<comment type="catalytic activity">
    <reaction evidence="12 13">
        <text>GMP + ATP = GDP + ADP</text>
        <dbReference type="Rhea" id="RHEA:20780"/>
        <dbReference type="ChEBI" id="CHEBI:30616"/>
        <dbReference type="ChEBI" id="CHEBI:58115"/>
        <dbReference type="ChEBI" id="CHEBI:58189"/>
        <dbReference type="ChEBI" id="CHEBI:456216"/>
        <dbReference type="EC" id="2.7.4.8"/>
    </reaction>
</comment>
<evidence type="ECO:0000256" key="4">
    <source>
        <dbReference type="ARBA" id="ARBA00012961"/>
    </source>
</evidence>
<dbReference type="Proteomes" id="UP000574133">
    <property type="component" value="Unassembled WGS sequence"/>
</dbReference>
<dbReference type="FunFam" id="3.30.63.10:FF:000002">
    <property type="entry name" value="Guanylate kinase 1"/>
    <property type="match status" value="1"/>
</dbReference>
<dbReference type="Pfam" id="PF00625">
    <property type="entry name" value="Guanylate_kin"/>
    <property type="match status" value="1"/>
</dbReference>
<dbReference type="InterPro" id="IPR008145">
    <property type="entry name" value="GK/Ca_channel_bsu"/>
</dbReference>
<comment type="caution">
    <text evidence="15">The sequence shown here is derived from an EMBL/GenBank/DDBJ whole genome shotgun (WGS) entry which is preliminary data.</text>
</comment>
<dbReference type="SMART" id="SM00072">
    <property type="entry name" value="GuKc"/>
    <property type="match status" value="1"/>
</dbReference>
<evidence type="ECO:0000256" key="11">
    <source>
        <dbReference type="ARBA" id="ARBA00030128"/>
    </source>
</evidence>
<dbReference type="HAMAP" id="MF_00328">
    <property type="entry name" value="Guanylate_kinase"/>
    <property type="match status" value="1"/>
</dbReference>
<name>A0A841T6P5_9BACL</name>
<evidence type="ECO:0000256" key="12">
    <source>
        <dbReference type="ARBA" id="ARBA00048594"/>
    </source>
</evidence>
<keyword evidence="6 13" id="KW-0963">Cytoplasm</keyword>
<dbReference type="NCBIfam" id="TIGR03263">
    <property type="entry name" value="guanyl_kin"/>
    <property type="match status" value="1"/>
</dbReference>
<keyword evidence="16" id="KW-1185">Reference proteome</keyword>
<dbReference type="AlphaFoldDB" id="A0A841T6P5"/>
<feature type="binding site" evidence="13">
    <location>
        <begin position="11"/>
        <end position="18"/>
    </location>
    <ligand>
        <name>ATP</name>
        <dbReference type="ChEBI" id="CHEBI:30616"/>
    </ligand>
</feature>
<dbReference type="EC" id="2.7.4.8" evidence="4 13"/>
<evidence type="ECO:0000256" key="13">
    <source>
        <dbReference type="HAMAP-Rule" id="MF_00328"/>
    </source>
</evidence>
<dbReference type="Gene3D" id="3.40.50.300">
    <property type="entry name" value="P-loop containing nucleotide triphosphate hydrolases"/>
    <property type="match status" value="2"/>
</dbReference>
<comment type="similarity">
    <text evidence="3 13">Belongs to the guanylate kinase family.</text>
</comment>
<keyword evidence="7 13" id="KW-0808">Transferase</keyword>
<evidence type="ECO:0000256" key="2">
    <source>
        <dbReference type="ARBA" id="ARBA00004496"/>
    </source>
</evidence>
<dbReference type="RefSeq" id="WP_185178497.1">
    <property type="nucleotide sequence ID" value="NZ_CBCSEP010000004.1"/>
</dbReference>
<comment type="function">
    <text evidence="1 13">Essential for recycling GMP and indirectly, cGMP.</text>
</comment>
<reference evidence="15 16" key="1">
    <citation type="submission" date="2020-08" db="EMBL/GenBank/DDBJ databases">
        <title>Cohnella phylogeny.</title>
        <authorList>
            <person name="Dunlap C."/>
        </authorList>
    </citation>
    <scope>NUCLEOTIDE SEQUENCE [LARGE SCALE GENOMIC DNA]</scope>
    <source>
        <strain evidence="15 16">DSM 103658</strain>
    </source>
</reference>
<gene>
    <name evidence="13 15" type="primary">gmk</name>
    <name evidence="15" type="ORF">H4Q31_07715</name>
</gene>
<protein>
    <recommendedName>
        <fullName evidence="5 13">Guanylate kinase</fullName>
        <ecNumber evidence="4 13">2.7.4.8</ecNumber>
    </recommendedName>
    <alternativeName>
        <fullName evidence="11 13">GMP kinase</fullName>
    </alternativeName>
</protein>
<keyword evidence="10 13" id="KW-0067">ATP-binding</keyword>
<dbReference type="InterPro" id="IPR020590">
    <property type="entry name" value="Guanylate_kinase_CS"/>
</dbReference>
<dbReference type="PROSITE" id="PS50052">
    <property type="entry name" value="GUANYLATE_KINASE_2"/>
    <property type="match status" value="1"/>
</dbReference>
<dbReference type="SUPFAM" id="SSF52540">
    <property type="entry name" value="P-loop containing nucleoside triphosphate hydrolases"/>
    <property type="match status" value="1"/>
</dbReference>
<dbReference type="InterPro" id="IPR027417">
    <property type="entry name" value="P-loop_NTPase"/>
</dbReference>
<evidence type="ECO:0000259" key="14">
    <source>
        <dbReference type="PROSITE" id="PS50052"/>
    </source>
</evidence>
<evidence type="ECO:0000256" key="1">
    <source>
        <dbReference type="ARBA" id="ARBA00003531"/>
    </source>
</evidence>
<accession>A0A841T6P5</accession>